<organism evidence="1 2">
    <name type="scientific">Pichia inconspicua</name>
    <dbReference type="NCBI Taxonomy" id="52247"/>
    <lineage>
        <taxon>Eukaryota</taxon>
        <taxon>Fungi</taxon>
        <taxon>Dikarya</taxon>
        <taxon>Ascomycota</taxon>
        <taxon>Saccharomycotina</taxon>
        <taxon>Pichiomycetes</taxon>
        <taxon>Pichiales</taxon>
        <taxon>Pichiaceae</taxon>
        <taxon>Pichia</taxon>
    </lineage>
</organism>
<gene>
    <name evidence="1" type="ORF">CANINC_001097</name>
</gene>
<keyword evidence="2" id="KW-1185">Reference proteome</keyword>
<reference evidence="1 2" key="1">
    <citation type="journal article" date="2019" name="Front. Genet.">
        <title>Whole-Genome Sequencing of the Opportunistic Yeast Pathogen Candida inconspicua Uncovers Its Hybrid Origin.</title>
        <authorList>
            <person name="Mixao V."/>
            <person name="Hansen A.P."/>
            <person name="Saus E."/>
            <person name="Boekhout T."/>
            <person name="Lass-Florl C."/>
            <person name="Gabaldon T."/>
        </authorList>
    </citation>
    <scope>NUCLEOTIDE SEQUENCE [LARGE SCALE GENOMIC DNA]</scope>
    <source>
        <strain evidence="1 2">CBS 180</strain>
    </source>
</reference>
<protein>
    <submittedName>
        <fullName evidence="1">Uncharacterized protein</fullName>
    </submittedName>
</protein>
<evidence type="ECO:0000313" key="1">
    <source>
        <dbReference type="EMBL" id="TID30310.1"/>
    </source>
</evidence>
<name>A0A4V4NG22_9ASCO</name>
<accession>A0A4V4NG22</accession>
<dbReference type="AlphaFoldDB" id="A0A4V4NG22"/>
<proteinExistence type="predicted"/>
<evidence type="ECO:0000313" key="2">
    <source>
        <dbReference type="Proteomes" id="UP000307173"/>
    </source>
</evidence>
<dbReference type="Proteomes" id="UP000307173">
    <property type="component" value="Unassembled WGS sequence"/>
</dbReference>
<dbReference type="EMBL" id="SELW01000165">
    <property type="protein sequence ID" value="TID30310.1"/>
    <property type="molecule type" value="Genomic_DNA"/>
</dbReference>
<comment type="caution">
    <text evidence="1">The sequence shown here is derived from an EMBL/GenBank/DDBJ whole genome shotgun (WGS) entry which is preliminary data.</text>
</comment>
<sequence length="188" mass="20915">MNYADAITAGDNISILTAKKRILSDADPENKYHLIYELSSTEPLPVHEIVSEILTTFATKILPNAEKPLKSLSNHLDDVSVDITHLEDAGKADVPLLKLTFPHPYNRHIESINTLIQNAVDSLNFNLKLTRIYPRMPLFVVRLNSLSIDPQIGYIIDIRVEKNDDSGIIAYALIAGDIITSDTLQIIA</sequence>